<evidence type="ECO:0000256" key="1">
    <source>
        <dbReference type="SAM" id="Phobius"/>
    </source>
</evidence>
<dbReference type="OrthoDB" id="683410at2759"/>
<dbReference type="EMBL" id="WJXA01000001">
    <property type="protein sequence ID" value="KAF7154773.1"/>
    <property type="molecule type" value="Genomic_DNA"/>
</dbReference>
<feature type="transmembrane region" description="Helical" evidence="1">
    <location>
        <begin position="92"/>
        <end position="113"/>
    </location>
</feature>
<gene>
    <name evidence="2" type="ORF">RHSIM_Rhsim01G0185600</name>
</gene>
<keyword evidence="1" id="KW-0472">Membrane</keyword>
<dbReference type="PANTHER" id="PTHR33306:SF24">
    <property type="entry name" value="TRANSMEMBRANE PROTEIN"/>
    <property type="match status" value="1"/>
</dbReference>
<dbReference type="AlphaFoldDB" id="A0A834HJZ5"/>
<reference evidence="2" key="1">
    <citation type="submission" date="2019-11" db="EMBL/GenBank/DDBJ databases">
        <authorList>
            <person name="Liu Y."/>
            <person name="Hou J."/>
            <person name="Li T.-Q."/>
            <person name="Guan C.-H."/>
            <person name="Wu X."/>
            <person name="Wu H.-Z."/>
            <person name="Ling F."/>
            <person name="Zhang R."/>
            <person name="Shi X.-G."/>
            <person name="Ren J.-P."/>
            <person name="Chen E.-F."/>
            <person name="Sun J.-M."/>
        </authorList>
    </citation>
    <scope>NUCLEOTIDE SEQUENCE</scope>
    <source>
        <strain evidence="2">Adult_tree_wgs_1</strain>
        <tissue evidence="2">Leaves</tissue>
    </source>
</reference>
<dbReference type="PANTHER" id="PTHR33306">
    <property type="entry name" value="EXPRESSED PROTEIN-RELATED-RELATED"/>
    <property type="match status" value="1"/>
</dbReference>
<name>A0A834HJZ5_RHOSS</name>
<organism evidence="2 3">
    <name type="scientific">Rhododendron simsii</name>
    <name type="common">Sims's rhododendron</name>
    <dbReference type="NCBI Taxonomy" id="118357"/>
    <lineage>
        <taxon>Eukaryota</taxon>
        <taxon>Viridiplantae</taxon>
        <taxon>Streptophyta</taxon>
        <taxon>Embryophyta</taxon>
        <taxon>Tracheophyta</taxon>
        <taxon>Spermatophyta</taxon>
        <taxon>Magnoliopsida</taxon>
        <taxon>eudicotyledons</taxon>
        <taxon>Gunneridae</taxon>
        <taxon>Pentapetalae</taxon>
        <taxon>asterids</taxon>
        <taxon>Ericales</taxon>
        <taxon>Ericaceae</taxon>
        <taxon>Ericoideae</taxon>
        <taxon>Rhodoreae</taxon>
        <taxon>Rhododendron</taxon>
    </lineage>
</organism>
<feature type="transmembrane region" description="Helical" evidence="1">
    <location>
        <begin position="52"/>
        <end position="71"/>
    </location>
</feature>
<feature type="transmembrane region" description="Helical" evidence="1">
    <location>
        <begin position="21"/>
        <end position="40"/>
    </location>
</feature>
<evidence type="ECO:0000313" key="3">
    <source>
        <dbReference type="Proteomes" id="UP000626092"/>
    </source>
</evidence>
<comment type="caution">
    <text evidence="2">The sequence shown here is derived from an EMBL/GenBank/DDBJ whole genome shotgun (WGS) entry which is preliminary data.</text>
</comment>
<sequence>MPRYYSNTSYYDYLQYLYLPIHFYFFLVVVAFVLGFTWYINYESKFEDLMSQLRLIMCAIPIVLLLVVHCLSSEDRRRVPFLISLPEERDSLHRAGGSPWGVAALLLFLLYMVSYQSKLRENWFPLLSRR</sequence>
<dbReference type="Proteomes" id="UP000626092">
    <property type="component" value="Unassembled WGS sequence"/>
</dbReference>
<protein>
    <submittedName>
        <fullName evidence="2">Uncharacterized protein</fullName>
    </submittedName>
</protein>
<proteinExistence type="predicted"/>
<keyword evidence="1" id="KW-0812">Transmembrane</keyword>
<evidence type="ECO:0000313" key="2">
    <source>
        <dbReference type="EMBL" id="KAF7154773.1"/>
    </source>
</evidence>
<accession>A0A834HJZ5</accession>
<keyword evidence="1" id="KW-1133">Transmembrane helix</keyword>
<keyword evidence="3" id="KW-1185">Reference proteome</keyword>